<organism evidence="4">
    <name type="scientific">candidate division WOR-3 bacterium</name>
    <dbReference type="NCBI Taxonomy" id="2052148"/>
    <lineage>
        <taxon>Bacteria</taxon>
        <taxon>Bacteria division WOR-3</taxon>
    </lineage>
</organism>
<reference evidence="4" key="1">
    <citation type="journal article" date="2020" name="mSystems">
        <title>Genome- and Community-Level Interaction Insights into Carbon Utilization and Element Cycling Functions of Hydrothermarchaeota in Hydrothermal Sediment.</title>
        <authorList>
            <person name="Zhou Z."/>
            <person name="Liu Y."/>
            <person name="Xu W."/>
            <person name="Pan J."/>
            <person name="Luo Z.H."/>
            <person name="Li M."/>
        </authorList>
    </citation>
    <scope>NUCLEOTIDE SEQUENCE [LARGE SCALE GENOMIC DNA]</scope>
    <source>
        <strain evidence="4">HyVt-28</strain>
    </source>
</reference>
<dbReference type="PANTHER" id="PTHR42714:SF6">
    <property type="entry name" value="TRANSLATION INITIATION FACTOR IF-2"/>
    <property type="match status" value="1"/>
</dbReference>
<dbReference type="EMBL" id="DRDR01000047">
    <property type="protein sequence ID" value="HDL60023.1"/>
    <property type="molecule type" value="Genomic_DNA"/>
</dbReference>
<dbReference type="GO" id="GO:0005737">
    <property type="term" value="C:cytoplasm"/>
    <property type="evidence" value="ECO:0007669"/>
    <property type="project" value="TreeGrafter"/>
</dbReference>
<dbReference type="FunFam" id="3.40.50.11420:FF:000001">
    <property type="entry name" value="Hydrogenase maturation GTPase HydF"/>
    <property type="match status" value="1"/>
</dbReference>
<gene>
    <name evidence="4" type="primary">hydF</name>
    <name evidence="4" type="ORF">ENH14_01050</name>
</gene>
<dbReference type="Pfam" id="PF18128">
    <property type="entry name" value="HydF_dimer"/>
    <property type="match status" value="1"/>
</dbReference>
<dbReference type="FunFam" id="3.40.50.11410:FF:000001">
    <property type="entry name" value="Hydrogenase maturation GTPase HydF"/>
    <property type="match status" value="1"/>
</dbReference>
<dbReference type="SUPFAM" id="SSF52540">
    <property type="entry name" value="P-loop containing nucleoside triphosphate hydrolases"/>
    <property type="match status" value="1"/>
</dbReference>
<feature type="domain" description="Hydrogen maturase F tetramerization" evidence="3">
    <location>
        <begin position="281"/>
        <end position="396"/>
    </location>
</feature>
<dbReference type="GO" id="GO:0030488">
    <property type="term" value="P:tRNA methylation"/>
    <property type="evidence" value="ECO:0007669"/>
    <property type="project" value="TreeGrafter"/>
</dbReference>
<dbReference type="GO" id="GO:0005525">
    <property type="term" value="F:GTP binding"/>
    <property type="evidence" value="ECO:0007669"/>
    <property type="project" value="InterPro"/>
</dbReference>
<evidence type="ECO:0000313" key="4">
    <source>
        <dbReference type="EMBL" id="HDL60023.1"/>
    </source>
</evidence>
<dbReference type="InterPro" id="IPR040644">
    <property type="entry name" value="HydF_tetramer"/>
</dbReference>
<feature type="domain" description="Hydrogen maturase F dimerization" evidence="2">
    <location>
        <begin position="178"/>
        <end position="276"/>
    </location>
</feature>
<accession>A0A7V0Q5L9</accession>
<dbReference type="NCBIfam" id="TIGR03918">
    <property type="entry name" value="GTP_HydF"/>
    <property type="match status" value="1"/>
</dbReference>
<evidence type="ECO:0000259" key="1">
    <source>
        <dbReference type="Pfam" id="PF01926"/>
    </source>
</evidence>
<dbReference type="InterPro" id="IPR006073">
    <property type="entry name" value="GTP-bd"/>
</dbReference>
<evidence type="ECO:0000259" key="2">
    <source>
        <dbReference type="Pfam" id="PF18128"/>
    </source>
</evidence>
<protein>
    <submittedName>
        <fullName evidence="4">[FeFe] hydrogenase H-cluster maturation GTPase HydF</fullName>
    </submittedName>
</protein>
<dbReference type="Proteomes" id="UP000886381">
    <property type="component" value="Unassembled WGS sequence"/>
</dbReference>
<proteinExistence type="predicted"/>
<dbReference type="NCBIfam" id="TIGR00231">
    <property type="entry name" value="small_GTP"/>
    <property type="match status" value="1"/>
</dbReference>
<dbReference type="Gene3D" id="3.40.50.11410">
    <property type="match status" value="1"/>
</dbReference>
<sequence>MPKAPRGERLVITLLGRRNVGKSSLINAITGQNIAIVSEYPGTTTDPVDKHYELLPLGPVTFYDTAGLDDVGELGQMRVKATRKILFRTDIALLVTDEKGLTRYEKDIIKELQEMEIPFILIFNKIDKGEVKTCDLDYCRANNIKFVKVSAKETKGIDELKEAIISLAPQYYKKEPVLVGDLIKGGDIVILVVPIDLAAPKGRLILPQVQVLRDILDNDAIGIVVKERELEEVLRNLQKKPALVITDSQVVLKVAGDVPPDVKFTTFSILFARYKGDLDILVEGAYTIDKLKDGDKVLIAEACSHHIQADDIGRVKIPRWLTQYTGKDLEFDVASGHDFPEDLEKYRLVIHCGGCMITSMEMKRRIKECKRRGVPITNYGVTISKLHGVLERVIKPFYWEKEEVFYE</sequence>
<name>A0A7V0Q5L9_UNCW3</name>
<dbReference type="PANTHER" id="PTHR42714">
    <property type="entry name" value="TRNA MODIFICATION GTPASE GTPBP3"/>
    <property type="match status" value="1"/>
</dbReference>
<dbReference type="PRINTS" id="PR00449">
    <property type="entry name" value="RASTRNSFRMNG"/>
</dbReference>
<feature type="domain" description="G" evidence="1">
    <location>
        <begin position="12"/>
        <end position="125"/>
    </location>
</feature>
<dbReference type="CDD" id="cd00880">
    <property type="entry name" value="Era_like"/>
    <property type="match status" value="1"/>
</dbReference>
<dbReference type="InterPro" id="IPR027417">
    <property type="entry name" value="P-loop_NTPase"/>
</dbReference>
<dbReference type="Pfam" id="PF18133">
    <property type="entry name" value="HydF_tetramer"/>
    <property type="match status" value="1"/>
</dbReference>
<dbReference type="Gene3D" id="3.40.50.300">
    <property type="entry name" value="P-loop containing nucleotide triphosphate hydrolases"/>
    <property type="match status" value="1"/>
</dbReference>
<dbReference type="InterPro" id="IPR023873">
    <property type="entry name" value="FeFe-hyd_GTPase_HydF"/>
</dbReference>
<dbReference type="Gene3D" id="3.40.50.11420">
    <property type="match status" value="1"/>
</dbReference>
<comment type="caution">
    <text evidence="4">The sequence shown here is derived from an EMBL/GenBank/DDBJ whole genome shotgun (WGS) entry which is preliminary data.</text>
</comment>
<dbReference type="AlphaFoldDB" id="A0A7V0Q5L9"/>
<dbReference type="InterPro" id="IPR041606">
    <property type="entry name" value="HydF_dimer"/>
</dbReference>
<dbReference type="GO" id="GO:0002098">
    <property type="term" value="P:tRNA wobble uridine modification"/>
    <property type="evidence" value="ECO:0007669"/>
    <property type="project" value="TreeGrafter"/>
</dbReference>
<dbReference type="InterPro" id="IPR005225">
    <property type="entry name" value="Small_GTP-bd"/>
</dbReference>
<dbReference type="Pfam" id="PF01926">
    <property type="entry name" value="MMR_HSR1"/>
    <property type="match status" value="1"/>
</dbReference>
<evidence type="ECO:0000259" key="3">
    <source>
        <dbReference type="Pfam" id="PF18133"/>
    </source>
</evidence>